<accession>A0A4V1D3J5</accession>
<evidence type="ECO:0000256" key="3">
    <source>
        <dbReference type="PIRSR" id="PIRSR000089-1"/>
    </source>
</evidence>
<evidence type="ECO:0000256" key="1">
    <source>
        <dbReference type="ARBA" id="ARBA00005817"/>
    </source>
</evidence>
<dbReference type="PANTHER" id="PTHR43153:SF1">
    <property type="entry name" value="ELECTRON TRANSFER FLAVOPROTEIN SUBUNIT ALPHA, MITOCHONDRIAL"/>
    <property type="match status" value="1"/>
</dbReference>
<evidence type="ECO:0000313" key="5">
    <source>
        <dbReference type="EMBL" id="QCD43228.1"/>
    </source>
</evidence>
<dbReference type="PANTHER" id="PTHR43153">
    <property type="entry name" value="ELECTRON TRANSFER FLAVOPROTEIN ALPHA"/>
    <property type="match status" value="1"/>
</dbReference>
<comment type="cofactor">
    <cofactor evidence="3">
        <name>FAD</name>
        <dbReference type="ChEBI" id="CHEBI:57692"/>
    </cofactor>
    <text evidence="3">Binds 1 FAD per dimer.</text>
</comment>
<reference evidence="6" key="1">
    <citation type="submission" date="2019-02" db="EMBL/GenBank/DDBJ databases">
        <title>Isolation and identification of novel species under the genus Muribaculum.</title>
        <authorList>
            <person name="Miyake S."/>
            <person name="Ding Y."/>
            <person name="Low A."/>
            <person name="Soh M."/>
            <person name="Seedorf H."/>
        </authorList>
    </citation>
    <scope>NUCLEOTIDE SEQUENCE [LARGE SCALE GENOMIC DNA]</scope>
    <source>
        <strain evidence="6">H5</strain>
    </source>
</reference>
<feature type="binding site" evidence="3">
    <location>
        <begin position="285"/>
        <end position="292"/>
    </location>
    <ligand>
        <name>FAD</name>
        <dbReference type="ChEBI" id="CHEBI:57692"/>
    </ligand>
</feature>
<dbReference type="RefSeq" id="WP_123614419.1">
    <property type="nucleotide sequence ID" value="NZ_CAXHQF010000004.1"/>
</dbReference>
<comment type="similarity">
    <text evidence="1">Belongs to the ETF alpha-subunit/FixB family.</text>
</comment>
<dbReference type="Proteomes" id="UP000297149">
    <property type="component" value="Chromosome"/>
</dbReference>
<dbReference type="SUPFAM" id="SSF52402">
    <property type="entry name" value="Adenine nucleotide alpha hydrolases-like"/>
    <property type="match status" value="1"/>
</dbReference>
<dbReference type="GO" id="GO:0009055">
    <property type="term" value="F:electron transfer activity"/>
    <property type="evidence" value="ECO:0007669"/>
    <property type="project" value="InterPro"/>
</dbReference>
<gene>
    <name evidence="5" type="ORF">E7747_13630</name>
</gene>
<dbReference type="SUPFAM" id="SSF52467">
    <property type="entry name" value="DHS-like NAD/FAD-binding domain"/>
    <property type="match status" value="1"/>
</dbReference>
<dbReference type="EMBL" id="CP039396">
    <property type="protein sequence ID" value="QCD43228.1"/>
    <property type="molecule type" value="Genomic_DNA"/>
</dbReference>
<feature type="binding site" evidence="3">
    <location>
        <begin position="268"/>
        <end position="272"/>
    </location>
    <ligand>
        <name>FAD</name>
        <dbReference type="ChEBI" id="CHEBI:57692"/>
    </ligand>
</feature>
<dbReference type="CDD" id="cd01715">
    <property type="entry name" value="ETF_alpha"/>
    <property type="match status" value="1"/>
</dbReference>
<dbReference type="InterPro" id="IPR033947">
    <property type="entry name" value="ETF_alpha_N"/>
</dbReference>
<dbReference type="PIRSF" id="PIRSF000089">
    <property type="entry name" value="Electra_flavoP_a"/>
    <property type="match status" value="1"/>
</dbReference>
<proteinExistence type="inferred from homology"/>
<dbReference type="InterPro" id="IPR001308">
    <property type="entry name" value="ETF_a/FixB"/>
</dbReference>
<evidence type="ECO:0000313" key="6">
    <source>
        <dbReference type="Proteomes" id="UP000297149"/>
    </source>
</evidence>
<dbReference type="Gene3D" id="3.40.50.620">
    <property type="entry name" value="HUPs"/>
    <property type="match status" value="1"/>
</dbReference>
<keyword evidence="2" id="KW-0249">Electron transport</keyword>
<dbReference type="Gene3D" id="3.40.50.1220">
    <property type="entry name" value="TPP-binding domain"/>
    <property type="match status" value="1"/>
</dbReference>
<dbReference type="InterPro" id="IPR014731">
    <property type="entry name" value="ETF_asu_C"/>
</dbReference>
<dbReference type="GO" id="GO:0033539">
    <property type="term" value="P:fatty acid beta-oxidation using acyl-CoA dehydrogenase"/>
    <property type="evidence" value="ECO:0007669"/>
    <property type="project" value="TreeGrafter"/>
</dbReference>
<feature type="binding site" evidence="3">
    <location>
        <begin position="254"/>
        <end position="255"/>
    </location>
    <ligand>
        <name>FAD</name>
        <dbReference type="ChEBI" id="CHEBI:57692"/>
    </ligand>
</feature>
<dbReference type="Pfam" id="PF01012">
    <property type="entry name" value="ETF"/>
    <property type="match status" value="1"/>
</dbReference>
<feature type="binding site" evidence="3">
    <location>
        <position position="306"/>
    </location>
    <ligand>
        <name>FAD</name>
        <dbReference type="ChEBI" id="CHEBI:57692"/>
    </ligand>
</feature>
<keyword evidence="3" id="KW-0274">FAD</keyword>
<keyword evidence="2" id="KW-0813">Transport</keyword>
<dbReference type="InterPro" id="IPR029035">
    <property type="entry name" value="DHS-like_NAD/FAD-binding_dom"/>
</dbReference>
<keyword evidence="6" id="KW-1185">Reference proteome</keyword>
<feature type="domain" description="Electron transfer flavoprotein alpha/beta-subunit N-terminal" evidence="4">
    <location>
        <begin position="5"/>
        <end position="206"/>
    </location>
</feature>
<dbReference type="KEGG" id="ddb:E7747_13630"/>
<name>A0A4V1D3J5_9BACT</name>
<evidence type="ECO:0000259" key="4">
    <source>
        <dbReference type="SMART" id="SM00893"/>
    </source>
</evidence>
<organism evidence="5 6">
    <name type="scientific">Duncaniella dubosii</name>
    <dbReference type="NCBI Taxonomy" id="2518971"/>
    <lineage>
        <taxon>Bacteria</taxon>
        <taxon>Pseudomonadati</taxon>
        <taxon>Bacteroidota</taxon>
        <taxon>Bacteroidia</taxon>
        <taxon>Bacteroidales</taxon>
        <taxon>Muribaculaceae</taxon>
        <taxon>Duncaniella</taxon>
    </lineage>
</organism>
<dbReference type="GO" id="GO:0050660">
    <property type="term" value="F:flavin adenine dinucleotide binding"/>
    <property type="evidence" value="ECO:0007669"/>
    <property type="project" value="InterPro"/>
</dbReference>
<evidence type="ECO:0000256" key="2">
    <source>
        <dbReference type="ARBA" id="ARBA00022982"/>
    </source>
</evidence>
<protein>
    <submittedName>
        <fullName evidence="5">Electron transfer flavoprotein subunit alpha/FixB family protein</fullName>
    </submittedName>
</protein>
<sequence length="341" mass="37274">MDQNNLIVYLEFEDGRVADVSLELLTKGRVLASRLGVKLEAIVIGDDLTGVEQQVFPYGVDRLYKVSDKRLYPYTSNPHSAVLINLFREIKPQACLMGATCIGRDLGPRVSSCLHSGLTADCTALEIGDHTDPKTGKEYKDLLLQIRPAFGGNIVATIVNPECRPQMATVREGVMKKEVFDPDYKGEVVELDANKYVSDEDFVVEILDRHIEKSKINIKNSPIIVAGGYGVGSKENFQLLHELADTLGAEVGASRAAVDAGFTEHARQIGQTGVTVRPKLYIACGISGQIQHIAGMQDSSIIISINNDPAAPINTIADYVITGNLEEVVPKLIKYYKKNSK</sequence>
<dbReference type="SMART" id="SM00893">
    <property type="entry name" value="ETF"/>
    <property type="match status" value="1"/>
</dbReference>
<dbReference type="AlphaFoldDB" id="A0A4V1D3J5"/>
<keyword evidence="3" id="KW-0285">Flavoprotein</keyword>
<dbReference type="Pfam" id="PF00766">
    <property type="entry name" value="ETF_alpha"/>
    <property type="match status" value="1"/>
</dbReference>
<dbReference type="InterPro" id="IPR014730">
    <property type="entry name" value="ETF_a/b_N"/>
</dbReference>
<dbReference type="InterPro" id="IPR014729">
    <property type="entry name" value="Rossmann-like_a/b/a_fold"/>
</dbReference>